<name>A0A4V2JTL4_9MICR</name>
<accession>A0A4V2JTL4</accession>
<gene>
    <name evidence="2" type="ORF">CWI36_3356p0020</name>
</gene>
<dbReference type="EMBL" id="PITI01003356">
    <property type="protein sequence ID" value="TBT96811.1"/>
    <property type="molecule type" value="Genomic_DNA"/>
</dbReference>
<reference evidence="2 3" key="1">
    <citation type="submission" date="2017-12" db="EMBL/GenBank/DDBJ databases">
        <authorList>
            <person name="Pombert J.-F."/>
            <person name="Haag K.L."/>
            <person name="Ebert D."/>
        </authorList>
    </citation>
    <scope>NUCLEOTIDE SEQUENCE [LARGE SCALE GENOMIC DNA]</scope>
    <source>
        <strain evidence="2">BE-OM-2</strain>
    </source>
</reference>
<dbReference type="AlphaFoldDB" id="A0A4V2JTL4"/>
<evidence type="ECO:0000313" key="3">
    <source>
        <dbReference type="Proteomes" id="UP000291404"/>
    </source>
</evidence>
<sequence>MNNNIKEILYKLCGIESTNESTNDSTNDNRDIDSKDIDSKDIDSKDIDNRDIDNKDIDSKDIDSKDIDNTINTLISNLHYIMLKVSTNRFITNPLTSILYSVIEEVIDIYLKGISSIIKGEYRLGGVSNNEYRLGGVSNGIIYIL</sequence>
<feature type="region of interest" description="Disordered" evidence="1">
    <location>
        <begin position="19"/>
        <end position="61"/>
    </location>
</feature>
<evidence type="ECO:0000313" key="2">
    <source>
        <dbReference type="EMBL" id="TBT96811.1"/>
    </source>
</evidence>
<organism evidence="2 3">
    <name type="scientific">Hamiltosporidium magnivora</name>
    <dbReference type="NCBI Taxonomy" id="148818"/>
    <lineage>
        <taxon>Eukaryota</taxon>
        <taxon>Fungi</taxon>
        <taxon>Fungi incertae sedis</taxon>
        <taxon>Microsporidia</taxon>
        <taxon>Dubosqiidae</taxon>
        <taxon>Hamiltosporidium</taxon>
    </lineage>
</organism>
<protein>
    <submittedName>
        <fullName evidence="2">Uncharacterized protein</fullName>
    </submittedName>
</protein>
<comment type="caution">
    <text evidence="2">The sequence shown here is derived from an EMBL/GenBank/DDBJ whole genome shotgun (WGS) entry which is preliminary data.</text>
</comment>
<evidence type="ECO:0000256" key="1">
    <source>
        <dbReference type="SAM" id="MobiDB-lite"/>
    </source>
</evidence>
<feature type="non-terminal residue" evidence="2">
    <location>
        <position position="145"/>
    </location>
</feature>
<proteinExistence type="predicted"/>
<dbReference type="VEuPathDB" id="MicrosporidiaDB:CWI39_3203p0010"/>
<keyword evidence="3" id="KW-1185">Reference proteome</keyword>
<dbReference type="Proteomes" id="UP000291404">
    <property type="component" value="Unassembled WGS sequence"/>
</dbReference>
<feature type="compositionally biased region" description="Basic and acidic residues" evidence="1">
    <location>
        <begin position="27"/>
        <end position="61"/>
    </location>
</feature>
<dbReference type="VEuPathDB" id="MicrosporidiaDB:CWI36_3356p0020"/>